<feature type="coiled-coil region" evidence="9">
    <location>
        <begin position="388"/>
        <end position="422"/>
    </location>
</feature>
<dbReference type="FunFam" id="3.30.40.10:FF:000239">
    <property type="entry name" value="probable BOI-related E3 ubiquitin-protein ligase 2"/>
    <property type="match status" value="1"/>
</dbReference>
<dbReference type="GO" id="GO:0005634">
    <property type="term" value="C:nucleus"/>
    <property type="evidence" value="ECO:0007669"/>
    <property type="project" value="UniProtKB-SubCell"/>
</dbReference>
<dbReference type="InterPro" id="IPR013083">
    <property type="entry name" value="Znf_RING/FYVE/PHD"/>
</dbReference>
<keyword evidence="12" id="KW-1185">Reference proteome</keyword>
<reference evidence="11" key="2">
    <citation type="submission" date="2023-06" db="EMBL/GenBank/DDBJ databases">
        <authorList>
            <person name="Ma L."/>
            <person name="Liu K.-W."/>
            <person name="Li Z."/>
            <person name="Hsiao Y.-Y."/>
            <person name="Qi Y."/>
            <person name="Fu T."/>
            <person name="Tang G."/>
            <person name="Zhang D."/>
            <person name="Sun W.-H."/>
            <person name="Liu D.-K."/>
            <person name="Li Y."/>
            <person name="Chen G.-Z."/>
            <person name="Liu X.-D."/>
            <person name="Liao X.-Y."/>
            <person name="Jiang Y.-T."/>
            <person name="Yu X."/>
            <person name="Hao Y."/>
            <person name="Huang J."/>
            <person name="Zhao X.-W."/>
            <person name="Ke S."/>
            <person name="Chen Y.-Y."/>
            <person name="Wu W.-L."/>
            <person name="Hsu J.-L."/>
            <person name="Lin Y.-F."/>
            <person name="Huang M.-D."/>
            <person name="Li C.-Y."/>
            <person name="Huang L."/>
            <person name="Wang Z.-W."/>
            <person name="Zhao X."/>
            <person name="Zhong W.-Y."/>
            <person name="Peng D.-H."/>
            <person name="Ahmad S."/>
            <person name="Lan S."/>
            <person name="Zhang J.-S."/>
            <person name="Tsai W.-C."/>
            <person name="Van De Peer Y."/>
            <person name="Liu Z.-J."/>
        </authorList>
    </citation>
    <scope>NUCLEOTIDE SEQUENCE</scope>
    <source>
        <strain evidence="11">SCP</strain>
        <tissue evidence="11">Leaves</tissue>
    </source>
</reference>
<accession>A0AAV9AZQ9</accession>
<dbReference type="InterPro" id="IPR049470">
    <property type="entry name" value="TRM61_C"/>
</dbReference>
<dbReference type="SUPFAM" id="SSF53335">
    <property type="entry name" value="S-adenosyl-L-methionine-dependent methyltransferases"/>
    <property type="match status" value="1"/>
</dbReference>
<evidence type="ECO:0000256" key="5">
    <source>
        <dbReference type="ARBA" id="ARBA00022691"/>
    </source>
</evidence>
<reference evidence="11" key="1">
    <citation type="journal article" date="2023" name="Nat. Commun.">
        <title>Diploid and tetraploid genomes of Acorus and the evolution of monocots.</title>
        <authorList>
            <person name="Ma L."/>
            <person name="Liu K.W."/>
            <person name="Li Z."/>
            <person name="Hsiao Y.Y."/>
            <person name="Qi Y."/>
            <person name="Fu T."/>
            <person name="Tang G.D."/>
            <person name="Zhang D."/>
            <person name="Sun W.H."/>
            <person name="Liu D.K."/>
            <person name="Li Y."/>
            <person name="Chen G.Z."/>
            <person name="Liu X.D."/>
            <person name="Liao X.Y."/>
            <person name="Jiang Y.T."/>
            <person name="Yu X."/>
            <person name="Hao Y."/>
            <person name="Huang J."/>
            <person name="Zhao X.W."/>
            <person name="Ke S."/>
            <person name="Chen Y.Y."/>
            <person name="Wu W.L."/>
            <person name="Hsu J.L."/>
            <person name="Lin Y.F."/>
            <person name="Huang M.D."/>
            <person name="Li C.Y."/>
            <person name="Huang L."/>
            <person name="Wang Z.W."/>
            <person name="Zhao X."/>
            <person name="Zhong W.Y."/>
            <person name="Peng D.H."/>
            <person name="Ahmad S."/>
            <person name="Lan S."/>
            <person name="Zhang J.S."/>
            <person name="Tsai W.C."/>
            <person name="Van de Peer Y."/>
            <person name="Liu Z.J."/>
        </authorList>
    </citation>
    <scope>NUCLEOTIDE SEQUENCE</scope>
    <source>
        <strain evidence="11">SCP</strain>
    </source>
</reference>
<evidence type="ECO:0000256" key="7">
    <source>
        <dbReference type="ARBA" id="ARBA00023242"/>
    </source>
</evidence>
<dbReference type="EC" id="2.1.1.220" evidence="2"/>
<dbReference type="Proteomes" id="UP001179952">
    <property type="component" value="Unassembled WGS sequence"/>
</dbReference>
<evidence type="ECO:0000256" key="1">
    <source>
        <dbReference type="ARBA" id="ARBA00004123"/>
    </source>
</evidence>
<sequence length="544" mass="61135">MLPVNPMDKNTFHRCIRDGDLVIVYERHDNMKPIKVNKESELQNRFGVFKHAEWIGKSFGSKVFSNRGGFVYLLAPTPELWTLVLSHRTQILYLADISLVIMYLEIVPGCLVLESGTGSGSLTTSLARAVAPVGHVYTFDFHEQRATSAREEFELTGLSSLVTVNVRDIQGEGFPSEFCGRADSVFLDLPQPWLAIPSVANMLKQDGGGIMFGGDTNNSVFPVLLDENQFQYDSNASTQLQLFGNFPAGCTADPTNYITNDHISSLNRPNKRIREAEDLSRQKKLHISLNPFVPDEVDRPVSISNQNGVSTGLRLSYDDDERNSSITTASGSISALPIIMSLGDNLRTEIDRQKEEFDHYIRIQEEHIMKGVKEMKQRHMASFLNSVEKGISQRLREKELEIENMNRKNKELVERIKQVAVEAQSWYYRAYYNESMVNTLKANLKQAIAQGADQAKEGCGDSEVDDAASSHDPNLTLEFAPLKNRIPKGATKEQMVCRSCKVQELSMLILPCRHLCLCSQCERFIEACPVCQTTKTTSIQIYMS</sequence>
<dbReference type="Gene3D" id="3.40.50.150">
    <property type="entry name" value="Vaccinia Virus protein VP39"/>
    <property type="match status" value="1"/>
</dbReference>
<keyword evidence="3" id="KW-0489">Methyltransferase</keyword>
<evidence type="ECO:0000259" key="10">
    <source>
        <dbReference type="PROSITE" id="PS50089"/>
    </source>
</evidence>
<keyword evidence="4" id="KW-0808">Transferase</keyword>
<protein>
    <recommendedName>
        <fullName evidence="2">tRNA (adenine(58)-N(1))-methyltransferase</fullName>
        <ecNumber evidence="2">2.1.1.220</ecNumber>
    </recommendedName>
</protein>
<dbReference type="PROSITE" id="PS51620">
    <property type="entry name" value="SAM_TRM61"/>
    <property type="match status" value="1"/>
</dbReference>
<dbReference type="CDD" id="cd16649">
    <property type="entry name" value="mRING-HC-C3HC5_CGRF1-like"/>
    <property type="match status" value="1"/>
</dbReference>
<dbReference type="Pfam" id="PF13920">
    <property type="entry name" value="zf-C3HC4_3"/>
    <property type="match status" value="1"/>
</dbReference>
<keyword evidence="8" id="KW-0479">Metal-binding</keyword>
<keyword evidence="8" id="KW-0862">Zinc</keyword>
<evidence type="ECO:0000256" key="3">
    <source>
        <dbReference type="ARBA" id="ARBA00022603"/>
    </source>
</evidence>
<evidence type="ECO:0000313" key="11">
    <source>
        <dbReference type="EMBL" id="KAK1269686.1"/>
    </source>
</evidence>
<keyword evidence="6" id="KW-0819">tRNA processing</keyword>
<keyword evidence="7" id="KW-0539">Nucleus</keyword>
<evidence type="ECO:0000313" key="12">
    <source>
        <dbReference type="Proteomes" id="UP001179952"/>
    </source>
</evidence>
<dbReference type="InterPro" id="IPR029063">
    <property type="entry name" value="SAM-dependent_MTases_sf"/>
</dbReference>
<dbReference type="InterPro" id="IPR001841">
    <property type="entry name" value="Znf_RING"/>
</dbReference>
<dbReference type="GO" id="GO:0160107">
    <property type="term" value="F:tRNA (adenine(58)-N1)-methyltransferase activity"/>
    <property type="evidence" value="ECO:0007669"/>
    <property type="project" value="UniProtKB-EC"/>
</dbReference>
<evidence type="ECO:0000256" key="6">
    <source>
        <dbReference type="ARBA" id="ARBA00022694"/>
    </source>
</evidence>
<proteinExistence type="predicted"/>
<dbReference type="GO" id="GO:0008270">
    <property type="term" value="F:zinc ion binding"/>
    <property type="evidence" value="ECO:0007669"/>
    <property type="project" value="UniProtKB-KW"/>
</dbReference>
<dbReference type="GO" id="GO:0031515">
    <property type="term" value="C:tRNA (m1A) methyltransferase complex"/>
    <property type="evidence" value="ECO:0007669"/>
    <property type="project" value="InterPro"/>
</dbReference>
<dbReference type="PANTHER" id="PTHR12133:SF2">
    <property type="entry name" value="TRNA (ADENINE(58)-N(1))-METHYLTRANSFERASE CATALYTIC SUBUNIT TRMT61A"/>
    <property type="match status" value="1"/>
</dbReference>
<comment type="caution">
    <text evidence="11">The sequence shown here is derived from an EMBL/GenBank/DDBJ whole genome shotgun (WGS) entry which is preliminary data.</text>
</comment>
<dbReference type="Gene3D" id="3.30.40.10">
    <property type="entry name" value="Zinc/RING finger domain, C3HC4 (zinc finger)"/>
    <property type="match status" value="1"/>
</dbReference>
<dbReference type="PANTHER" id="PTHR12133">
    <property type="entry name" value="TRNA (ADENINE(58)-N(1))-METHYLTRANSFERASE"/>
    <property type="match status" value="1"/>
</dbReference>
<evidence type="ECO:0000256" key="2">
    <source>
        <dbReference type="ARBA" id="ARBA00012796"/>
    </source>
</evidence>
<dbReference type="InterPro" id="IPR014816">
    <property type="entry name" value="tRNA_MeTrfase_Gcd14"/>
</dbReference>
<dbReference type="CDD" id="cd02440">
    <property type="entry name" value="AdoMet_MTases"/>
    <property type="match status" value="1"/>
</dbReference>
<feature type="domain" description="RING-type" evidence="10">
    <location>
        <begin position="497"/>
        <end position="532"/>
    </location>
</feature>
<dbReference type="Gene3D" id="3.10.330.20">
    <property type="match status" value="1"/>
</dbReference>
<dbReference type="AlphaFoldDB" id="A0AAV9AZQ9"/>
<dbReference type="GO" id="GO:0030488">
    <property type="term" value="P:tRNA methylation"/>
    <property type="evidence" value="ECO:0007669"/>
    <property type="project" value="InterPro"/>
</dbReference>
<keyword evidence="5" id="KW-0949">S-adenosyl-L-methionine</keyword>
<evidence type="ECO:0000256" key="4">
    <source>
        <dbReference type="ARBA" id="ARBA00022679"/>
    </source>
</evidence>
<gene>
    <name evidence="11" type="ORF">QJS04_geneDACA005041</name>
</gene>
<comment type="subcellular location">
    <subcellularLocation>
        <location evidence="1">Nucleus</location>
    </subcellularLocation>
</comment>
<dbReference type="PROSITE" id="PS50089">
    <property type="entry name" value="ZF_RING_2"/>
    <property type="match status" value="1"/>
</dbReference>
<organism evidence="11 12">
    <name type="scientific">Acorus gramineus</name>
    <name type="common">Dwarf sweet flag</name>
    <dbReference type="NCBI Taxonomy" id="55184"/>
    <lineage>
        <taxon>Eukaryota</taxon>
        <taxon>Viridiplantae</taxon>
        <taxon>Streptophyta</taxon>
        <taxon>Embryophyta</taxon>
        <taxon>Tracheophyta</taxon>
        <taxon>Spermatophyta</taxon>
        <taxon>Magnoliopsida</taxon>
        <taxon>Liliopsida</taxon>
        <taxon>Acoraceae</taxon>
        <taxon>Acorus</taxon>
    </lineage>
</organism>
<dbReference type="EMBL" id="JAUJYN010000006">
    <property type="protein sequence ID" value="KAK1269686.1"/>
    <property type="molecule type" value="Genomic_DNA"/>
</dbReference>
<evidence type="ECO:0000256" key="8">
    <source>
        <dbReference type="PROSITE-ProRule" id="PRU00175"/>
    </source>
</evidence>
<name>A0AAV9AZQ9_ACOGR</name>
<keyword evidence="9" id="KW-0175">Coiled coil</keyword>
<keyword evidence="8" id="KW-0863">Zinc-finger</keyword>
<evidence type="ECO:0000256" key="9">
    <source>
        <dbReference type="SAM" id="Coils"/>
    </source>
</evidence>
<dbReference type="Pfam" id="PF08704">
    <property type="entry name" value="GCD14"/>
    <property type="match status" value="1"/>
</dbReference>